<gene>
    <name evidence="1" type="ORF">GBM95_11110</name>
</gene>
<comment type="caution">
    <text evidence="1">The sequence shown here is derived from an EMBL/GenBank/DDBJ whole genome shotgun (WGS) entry which is preliminary data.</text>
</comment>
<dbReference type="RefSeq" id="WP_152159160.1">
    <property type="nucleotide sequence ID" value="NZ_WEHX01000134.1"/>
</dbReference>
<dbReference type="EMBL" id="WEHX01000134">
    <property type="protein sequence ID" value="KAB7653064.1"/>
    <property type="molecule type" value="Genomic_DNA"/>
</dbReference>
<evidence type="ECO:0000313" key="1">
    <source>
        <dbReference type="EMBL" id="KAB7653064.1"/>
    </source>
</evidence>
<reference evidence="1 2" key="1">
    <citation type="submission" date="2019-10" db="EMBL/GenBank/DDBJ databases">
        <title>Genome diversity of Sutterella seckii.</title>
        <authorList>
            <person name="Chaplin A.V."/>
            <person name="Sokolova S.R."/>
            <person name="Mosin K.A."/>
            <person name="Ivanova E.L."/>
            <person name="Kochetkova T.O."/>
            <person name="Goltsov A.Y."/>
            <person name="Trofimov D.Y."/>
            <person name="Efimov B.A."/>
        </authorList>
    </citation>
    <scope>NUCLEOTIDE SEQUENCE [LARGE SCALE GENOMIC DNA]</scope>
    <source>
        <strain evidence="1 2">ASD393</strain>
    </source>
</reference>
<sequence length="216" mass="24061">MKTEQILRQWKDAGYAVPLLDGPRFALWDLADGIADYFRREGNALFAEGKGIEVPMQAQLIAGVLAKLCREGVIQDFKKALDEQNGSECRRLMAFAYRDEAKDFSEMEPSDVFSPSAGLKADIPYRYRIGRPWGSSERDVRGKMALLEKIKTVRLTKGGEVVMENAAELAARIQSGIDMKAAIFGDYSPSNSSNWARLLASSVTTRMSPGFTRPQR</sequence>
<dbReference type="AlphaFoldDB" id="A0A6I1ELD4"/>
<accession>A0A6I1ELD4</accession>
<feature type="non-terminal residue" evidence="1">
    <location>
        <position position="216"/>
    </location>
</feature>
<organism evidence="1 2">
    <name type="scientific">Sutterella seckii</name>
    <dbReference type="NCBI Taxonomy" id="1944635"/>
    <lineage>
        <taxon>Bacteria</taxon>
        <taxon>Pseudomonadati</taxon>
        <taxon>Pseudomonadota</taxon>
        <taxon>Betaproteobacteria</taxon>
        <taxon>Burkholderiales</taxon>
        <taxon>Sutterellaceae</taxon>
        <taxon>Sutterella</taxon>
    </lineage>
</organism>
<evidence type="ECO:0000313" key="2">
    <source>
        <dbReference type="Proteomes" id="UP000430564"/>
    </source>
</evidence>
<dbReference type="Proteomes" id="UP000430564">
    <property type="component" value="Unassembled WGS sequence"/>
</dbReference>
<protein>
    <submittedName>
        <fullName evidence="1">Uncharacterized protein</fullName>
    </submittedName>
</protein>
<name>A0A6I1ELD4_9BURK</name>
<proteinExistence type="predicted"/>